<sequence length="309" mass="35761">MYFYICLYFSNMKHYNINSNFMPSNIKKTAEQNIKNSPAIKTLLSIEKIFGVFRNLKYSKLNPILRLYSIILIISLSCVPFIVFKYNIALYQYARRMNIVVTSINSAIYITFCTLKSKSFADLLSSLNKTHVKISRLCQRYTARLKCLHRIIVGCFCSLAAIVSCFVIKQLVDDIMRAQGFSYQILIIQLIIIANLLRGTSQHLMYYSILSIMSYQLEYLKDFGMKNEILLLLTYENRKSTITVDEQDVEVTTLKSWYRDYLNIVTCSTKTNDAFGTAMTLSIGLTLLCDIILLYIIICENVEMVRIFL</sequence>
<keyword evidence="3" id="KW-1185">Reference proteome</keyword>
<feature type="transmembrane region" description="Helical" evidence="1">
    <location>
        <begin position="278"/>
        <end position="298"/>
    </location>
</feature>
<evidence type="ECO:0000313" key="3">
    <source>
        <dbReference type="Proteomes" id="UP000823941"/>
    </source>
</evidence>
<evidence type="ECO:0008006" key="4">
    <source>
        <dbReference type="Google" id="ProtNLM"/>
    </source>
</evidence>
<keyword evidence="1" id="KW-1133">Transmembrane helix</keyword>
<organism evidence="2 3">
    <name type="scientific">Plutella xylostella</name>
    <name type="common">Diamondback moth</name>
    <name type="synonym">Plutella maculipennis</name>
    <dbReference type="NCBI Taxonomy" id="51655"/>
    <lineage>
        <taxon>Eukaryota</taxon>
        <taxon>Metazoa</taxon>
        <taxon>Ecdysozoa</taxon>
        <taxon>Arthropoda</taxon>
        <taxon>Hexapoda</taxon>
        <taxon>Insecta</taxon>
        <taxon>Pterygota</taxon>
        <taxon>Neoptera</taxon>
        <taxon>Endopterygota</taxon>
        <taxon>Lepidoptera</taxon>
        <taxon>Glossata</taxon>
        <taxon>Ditrysia</taxon>
        <taxon>Yponomeutoidea</taxon>
        <taxon>Plutellidae</taxon>
        <taxon>Plutella</taxon>
    </lineage>
</organism>
<reference evidence="2 3" key="1">
    <citation type="submission" date="2021-06" db="EMBL/GenBank/DDBJ databases">
        <title>A haploid diamondback moth (Plutella xylostella L.) genome assembly resolves 31 chromosomes and identifies a diamide resistance mutation.</title>
        <authorList>
            <person name="Ward C.M."/>
            <person name="Perry K.D."/>
            <person name="Baker G."/>
            <person name="Powis K."/>
            <person name="Heckel D.G."/>
            <person name="Baxter S.W."/>
        </authorList>
    </citation>
    <scope>NUCLEOTIDE SEQUENCE [LARGE SCALE GENOMIC DNA]</scope>
    <source>
        <strain evidence="2 3">LV</strain>
        <tissue evidence="2">Single pupa</tissue>
    </source>
</reference>
<gene>
    <name evidence="2" type="ORF">JYU34_012794</name>
</gene>
<dbReference type="EMBL" id="JAHIBW010000017">
    <property type="protein sequence ID" value="KAG7302817.1"/>
    <property type="molecule type" value="Genomic_DNA"/>
</dbReference>
<keyword evidence="1" id="KW-0472">Membrane</keyword>
<comment type="caution">
    <text evidence="2">The sequence shown here is derived from an EMBL/GenBank/DDBJ whole genome shotgun (WGS) entry which is preliminary data.</text>
</comment>
<accession>A0ABQ7QC65</accession>
<feature type="transmembrane region" description="Helical" evidence="1">
    <location>
        <begin position="147"/>
        <end position="169"/>
    </location>
</feature>
<evidence type="ECO:0000313" key="2">
    <source>
        <dbReference type="EMBL" id="KAG7302817.1"/>
    </source>
</evidence>
<evidence type="ECO:0000256" key="1">
    <source>
        <dbReference type="SAM" id="Phobius"/>
    </source>
</evidence>
<keyword evidence="1" id="KW-0812">Transmembrane</keyword>
<proteinExistence type="predicted"/>
<feature type="transmembrane region" description="Helical" evidence="1">
    <location>
        <begin position="64"/>
        <end position="84"/>
    </location>
</feature>
<dbReference type="Proteomes" id="UP000823941">
    <property type="component" value="Chromosome 17"/>
</dbReference>
<feature type="transmembrane region" description="Helical" evidence="1">
    <location>
        <begin position="181"/>
        <end position="197"/>
    </location>
</feature>
<protein>
    <recommendedName>
        <fullName evidence="4">Gustatory receptor</fullName>
    </recommendedName>
</protein>
<name>A0ABQ7QC65_PLUXY</name>